<reference evidence="1 2" key="1">
    <citation type="submission" date="2015-11" db="EMBL/GenBank/DDBJ databases">
        <title>Ensifer anhuiense sp. nov., an effective nitrogen fixation bacterium with Glycine soja.</title>
        <authorList>
            <person name="Yan H."/>
            <person name="Chen W."/>
        </authorList>
    </citation>
    <scope>NUCLEOTIDE SEQUENCE [LARGE SCALE GENOMIC DNA]</scope>
    <source>
        <strain evidence="1 2">LMG 7837</strain>
    </source>
</reference>
<proteinExistence type="predicted"/>
<dbReference type="EMBL" id="LNQB01000101">
    <property type="protein sequence ID" value="OAP34979.1"/>
    <property type="molecule type" value="Genomic_DNA"/>
</dbReference>
<evidence type="ECO:0008006" key="3">
    <source>
        <dbReference type="Google" id="ProtNLM"/>
    </source>
</evidence>
<dbReference type="Pfam" id="PF10604">
    <property type="entry name" value="Polyketide_cyc2"/>
    <property type="match status" value="1"/>
</dbReference>
<dbReference type="OrthoDB" id="5402478at2"/>
<name>A0A178XIC0_SINSA</name>
<dbReference type="AlphaFoldDB" id="A0A178XIC0"/>
<organism evidence="1 2">
    <name type="scientific">Sinorhizobium saheli</name>
    <dbReference type="NCBI Taxonomy" id="36856"/>
    <lineage>
        <taxon>Bacteria</taxon>
        <taxon>Pseudomonadati</taxon>
        <taxon>Pseudomonadota</taxon>
        <taxon>Alphaproteobacteria</taxon>
        <taxon>Hyphomicrobiales</taxon>
        <taxon>Rhizobiaceae</taxon>
        <taxon>Sinorhizobium/Ensifer group</taxon>
        <taxon>Sinorhizobium</taxon>
    </lineage>
</organism>
<dbReference type="CDD" id="cd07824">
    <property type="entry name" value="SRPBCC_6"/>
    <property type="match status" value="1"/>
</dbReference>
<protein>
    <recommendedName>
        <fullName evidence="3">Polyketide cyclase</fullName>
    </recommendedName>
</protein>
<dbReference type="Gene3D" id="3.30.530.20">
    <property type="match status" value="1"/>
</dbReference>
<dbReference type="InterPro" id="IPR023393">
    <property type="entry name" value="START-like_dom_sf"/>
</dbReference>
<dbReference type="RefSeq" id="WP_066878975.1">
    <property type="nucleotide sequence ID" value="NZ_LNQB01000101.1"/>
</dbReference>
<gene>
    <name evidence="1" type="ORF">ATB98_01650</name>
</gene>
<dbReference type="SUPFAM" id="SSF55961">
    <property type="entry name" value="Bet v1-like"/>
    <property type="match status" value="1"/>
</dbReference>
<dbReference type="STRING" id="36856.ATB98_01650"/>
<evidence type="ECO:0000313" key="1">
    <source>
        <dbReference type="EMBL" id="OAP34979.1"/>
    </source>
</evidence>
<comment type="caution">
    <text evidence="1">The sequence shown here is derived from an EMBL/GenBank/DDBJ whole genome shotgun (WGS) entry which is preliminary data.</text>
</comment>
<dbReference type="InterPro" id="IPR019587">
    <property type="entry name" value="Polyketide_cyclase/dehydratase"/>
</dbReference>
<accession>A0A178XIC0</accession>
<evidence type="ECO:0000313" key="2">
    <source>
        <dbReference type="Proteomes" id="UP000078507"/>
    </source>
</evidence>
<sequence length="162" mass="18717">MSSTEFHLVTKWAIDASVEDVWQVLSTPETWPGWWPSVKEVTLLRKGDEMGIGAVRRMTWSTALPYDLAFEMETTRIEPQSLIEGRAYGELEGVGRWTLQSKGLKCDVRYDWIVKVTKPWMVRLSFILKPVFSWNHSVVMERGRRGLVHHLARDSEKKNPGT</sequence>
<keyword evidence="2" id="KW-1185">Reference proteome</keyword>
<dbReference type="Proteomes" id="UP000078507">
    <property type="component" value="Unassembled WGS sequence"/>
</dbReference>